<keyword evidence="3" id="KW-0804">Transcription</keyword>
<keyword evidence="2 4" id="KW-0238">DNA-binding</keyword>
<evidence type="ECO:0000256" key="1">
    <source>
        <dbReference type="ARBA" id="ARBA00023015"/>
    </source>
</evidence>
<dbReference type="OrthoDB" id="9809772at2"/>
<organism evidence="6 7">
    <name type="scientific">Thalassotalea euphylliae</name>
    <dbReference type="NCBI Taxonomy" id="1655234"/>
    <lineage>
        <taxon>Bacteria</taxon>
        <taxon>Pseudomonadati</taxon>
        <taxon>Pseudomonadota</taxon>
        <taxon>Gammaproteobacteria</taxon>
        <taxon>Alteromonadales</taxon>
        <taxon>Colwelliaceae</taxon>
        <taxon>Thalassotalea</taxon>
    </lineage>
</organism>
<proteinExistence type="predicted"/>
<dbReference type="RefSeq" id="WP_116006622.1">
    <property type="nucleotide sequence ID" value="NZ_QUOU01000001.1"/>
</dbReference>
<accession>A0A3E0TLR6</accession>
<dbReference type="InterPro" id="IPR001647">
    <property type="entry name" value="HTH_TetR"/>
</dbReference>
<dbReference type="EMBL" id="QUOU01000001">
    <property type="protein sequence ID" value="REL25491.1"/>
    <property type="molecule type" value="Genomic_DNA"/>
</dbReference>
<dbReference type="Pfam" id="PF00440">
    <property type="entry name" value="TetR_N"/>
    <property type="match status" value="1"/>
</dbReference>
<dbReference type="SUPFAM" id="SSF46689">
    <property type="entry name" value="Homeodomain-like"/>
    <property type="match status" value="1"/>
</dbReference>
<keyword evidence="1" id="KW-0805">Transcription regulation</keyword>
<feature type="DNA-binding region" description="H-T-H motif" evidence="4">
    <location>
        <begin position="29"/>
        <end position="48"/>
    </location>
</feature>
<evidence type="ECO:0000256" key="2">
    <source>
        <dbReference type="ARBA" id="ARBA00023125"/>
    </source>
</evidence>
<evidence type="ECO:0000256" key="4">
    <source>
        <dbReference type="PROSITE-ProRule" id="PRU00335"/>
    </source>
</evidence>
<reference evidence="6 7" key="1">
    <citation type="submission" date="2018-08" db="EMBL/GenBank/DDBJ databases">
        <title>Thalassotalea euphylliae genome.</title>
        <authorList>
            <person name="Summers S."/>
            <person name="Rice S.A."/>
            <person name="Freckelton M.L."/>
            <person name="Nedved B.T."/>
            <person name="Hadfield M.G."/>
        </authorList>
    </citation>
    <scope>NUCLEOTIDE SEQUENCE [LARGE SCALE GENOMIC DNA]</scope>
    <source>
        <strain evidence="6 7">H1</strain>
    </source>
</reference>
<dbReference type="Gene3D" id="1.10.357.10">
    <property type="entry name" value="Tetracycline Repressor, domain 2"/>
    <property type="match status" value="1"/>
</dbReference>
<evidence type="ECO:0000313" key="7">
    <source>
        <dbReference type="Proteomes" id="UP000256478"/>
    </source>
</evidence>
<dbReference type="PRINTS" id="PR00455">
    <property type="entry name" value="HTHTETR"/>
</dbReference>
<dbReference type="PANTHER" id="PTHR47506">
    <property type="entry name" value="TRANSCRIPTIONAL REGULATORY PROTEIN"/>
    <property type="match status" value="1"/>
</dbReference>
<dbReference type="AlphaFoldDB" id="A0A3E0TLR6"/>
<dbReference type="Proteomes" id="UP000256478">
    <property type="component" value="Unassembled WGS sequence"/>
</dbReference>
<comment type="caution">
    <text evidence="6">The sequence shown here is derived from an EMBL/GenBank/DDBJ whole genome shotgun (WGS) entry which is preliminary data.</text>
</comment>
<dbReference type="GO" id="GO:0003677">
    <property type="term" value="F:DNA binding"/>
    <property type="evidence" value="ECO:0007669"/>
    <property type="project" value="UniProtKB-UniRule"/>
</dbReference>
<evidence type="ECO:0000256" key="3">
    <source>
        <dbReference type="ARBA" id="ARBA00023163"/>
    </source>
</evidence>
<dbReference type="PROSITE" id="PS50977">
    <property type="entry name" value="HTH_TETR_2"/>
    <property type="match status" value="1"/>
</dbReference>
<feature type="domain" description="HTH tetR-type" evidence="5">
    <location>
        <begin position="6"/>
        <end position="66"/>
    </location>
</feature>
<evidence type="ECO:0000313" key="6">
    <source>
        <dbReference type="EMBL" id="REL25491.1"/>
    </source>
</evidence>
<dbReference type="InterPro" id="IPR036271">
    <property type="entry name" value="Tet_transcr_reg_TetR-rel_C_sf"/>
</dbReference>
<sequence>MQTRSKNRKEQIVSVALELLQTQGFENFSYLDIANRLSITKASIHHHFAKKEDLGVALCQAIQDWHEVGFSQILAADNSASEKLDSYVHAMLKYACGKNKICPLSSLQVDVTSLPTAMQSALKVLDEHELDFITQVLALGRKNGEFNFVGDVKSQAILVVIACKGALQYSRVHGDYIFEQTMAQISLLLGRSAVHGSELAQAASSGK</sequence>
<dbReference type="InterPro" id="IPR009057">
    <property type="entry name" value="Homeodomain-like_sf"/>
</dbReference>
<name>A0A3E0TLR6_9GAMM</name>
<protein>
    <submittedName>
        <fullName evidence="6">TetR/AcrR family transcriptional regulator</fullName>
    </submittedName>
</protein>
<dbReference type="PANTHER" id="PTHR47506:SF1">
    <property type="entry name" value="HTH-TYPE TRANSCRIPTIONAL REGULATOR YJDC"/>
    <property type="match status" value="1"/>
</dbReference>
<dbReference type="SUPFAM" id="SSF48498">
    <property type="entry name" value="Tetracyclin repressor-like, C-terminal domain"/>
    <property type="match status" value="1"/>
</dbReference>
<evidence type="ECO:0000259" key="5">
    <source>
        <dbReference type="PROSITE" id="PS50977"/>
    </source>
</evidence>
<gene>
    <name evidence="6" type="ORF">DXX93_02295</name>
</gene>